<keyword evidence="7" id="KW-1185">Reference proteome</keyword>
<gene>
    <name evidence="6" type="primary">lptC</name>
    <name evidence="6" type="ORF">C7N83_09435</name>
</gene>
<evidence type="ECO:0000313" key="7">
    <source>
        <dbReference type="Proteomes" id="UP000241868"/>
    </source>
</evidence>
<dbReference type="NCBIfam" id="TIGR04409">
    <property type="entry name" value="LptC_YrbK"/>
    <property type="match status" value="1"/>
</dbReference>
<dbReference type="Proteomes" id="UP000241868">
    <property type="component" value="Unassembled WGS sequence"/>
</dbReference>
<accession>A0A2P7TYY4</accession>
<evidence type="ECO:0000256" key="2">
    <source>
        <dbReference type="ARBA" id="ARBA00022519"/>
    </source>
</evidence>
<dbReference type="AlphaFoldDB" id="A0A2P7TYY4"/>
<dbReference type="PANTHER" id="PTHR37481">
    <property type="entry name" value="LIPOPOLYSACCHARIDE EXPORT SYSTEM PROTEIN LPTC"/>
    <property type="match status" value="1"/>
</dbReference>
<evidence type="ECO:0000256" key="5">
    <source>
        <dbReference type="ARBA" id="ARBA00023136"/>
    </source>
</evidence>
<keyword evidence="2" id="KW-0997">Cell inner membrane</keyword>
<keyword evidence="5" id="KW-0472">Membrane</keyword>
<name>A0A2P7TYY4_9NEIS</name>
<dbReference type="GO" id="GO:0015221">
    <property type="term" value="F:lipopolysaccharide transmembrane transporter activity"/>
    <property type="evidence" value="ECO:0007669"/>
    <property type="project" value="InterPro"/>
</dbReference>
<dbReference type="InterPro" id="IPR026265">
    <property type="entry name" value="LptC"/>
</dbReference>
<dbReference type="PANTHER" id="PTHR37481:SF1">
    <property type="entry name" value="LIPOPOLYSACCHARIDE EXPORT SYSTEM PROTEIN LPTC"/>
    <property type="match status" value="1"/>
</dbReference>
<dbReference type="Gene3D" id="2.60.450.10">
    <property type="entry name" value="Lipopolysaccharide (LPS) transport protein A like domain"/>
    <property type="match status" value="1"/>
</dbReference>
<evidence type="ECO:0000256" key="4">
    <source>
        <dbReference type="ARBA" id="ARBA00022989"/>
    </source>
</evidence>
<evidence type="ECO:0000256" key="3">
    <source>
        <dbReference type="ARBA" id="ARBA00022692"/>
    </source>
</evidence>
<dbReference type="InterPro" id="IPR052363">
    <property type="entry name" value="LPS_export_LptC"/>
</dbReference>
<dbReference type="GO" id="GO:0005886">
    <property type="term" value="C:plasma membrane"/>
    <property type="evidence" value="ECO:0007669"/>
    <property type="project" value="InterPro"/>
</dbReference>
<evidence type="ECO:0000256" key="1">
    <source>
        <dbReference type="ARBA" id="ARBA00022475"/>
    </source>
</evidence>
<dbReference type="RefSeq" id="WP_106742254.1">
    <property type="nucleotide sequence ID" value="NZ_PXYY01000063.1"/>
</dbReference>
<protein>
    <submittedName>
        <fullName evidence="6">LPS export ABC transporter periplasmic protein LptC</fullName>
    </submittedName>
</protein>
<keyword evidence="3" id="KW-0812">Transmembrane</keyword>
<reference evidence="6 7" key="1">
    <citation type="submission" date="2018-03" db="EMBL/GenBank/DDBJ databases">
        <title>Neisseria weixii sp. nov., isolated from the intestinal contents of Tibetan Plateau pika (Ochotona curzoniae) in Yushu, Qinghai Province, China.</title>
        <authorList>
            <person name="Gui Z."/>
        </authorList>
    </citation>
    <scope>NUCLEOTIDE SEQUENCE [LARGE SCALE GENOMIC DNA]</scope>
    <source>
        <strain evidence="6 7">ATCC 51483</strain>
    </source>
</reference>
<sequence>MKIRWQHGLAFPLILAVALGGLSALLGRISEIQTEAVHLNPDEPQYWMGGMEGKRFDKAGRLQEHFVATQAFQLPDSKDIHFRSPKLDVHQEGKPAYQVEGKEGLYNTDTRVAVFQKEVLLTKPADATHPAGTVKTEFIHVDTKARFAQTEHPVEFAYGQSHGSSVGMTYDHTKSLFNFPSKVKATIYHAKNL</sequence>
<comment type="caution">
    <text evidence="6">The sequence shown here is derived from an EMBL/GenBank/DDBJ whole genome shotgun (WGS) entry which is preliminary data.</text>
</comment>
<dbReference type="GO" id="GO:0017089">
    <property type="term" value="F:glycolipid transfer activity"/>
    <property type="evidence" value="ECO:0007669"/>
    <property type="project" value="TreeGrafter"/>
</dbReference>
<keyword evidence="4" id="KW-1133">Transmembrane helix</keyword>
<organism evidence="6 7">
    <name type="scientific">Neisseria iguanae</name>
    <dbReference type="NCBI Taxonomy" id="90242"/>
    <lineage>
        <taxon>Bacteria</taxon>
        <taxon>Pseudomonadati</taxon>
        <taxon>Pseudomonadota</taxon>
        <taxon>Betaproteobacteria</taxon>
        <taxon>Neisseriales</taxon>
        <taxon>Neisseriaceae</taxon>
        <taxon>Neisseria</taxon>
    </lineage>
</organism>
<evidence type="ECO:0000313" key="6">
    <source>
        <dbReference type="EMBL" id="PSJ79901.1"/>
    </source>
</evidence>
<dbReference type="OrthoDB" id="8584279at2"/>
<dbReference type="InterPro" id="IPR010664">
    <property type="entry name" value="LipoPS_assembly_LptC-rel"/>
</dbReference>
<dbReference type="EMBL" id="PXYY01000063">
    <property type="protein sequence ID" value="PSJ79901.1"/>
    <property type="molecule type" value="Genomic_DNA"/>
</dbReference>
<keyword evidence="1" id="KW-1003">Cell membrane</keyword>
<dbReference type="Pfam" id="PF06835">
    <property type="entry name" value="LptC"/>
    <property type="match status" value="1"/>
</dbReference>
<dbReference type="GO" id="GO:0030288">
    <property type="term" value="C:outer membrane-bounded periplasmic space"/>
    <property type="evidence" value="ECO:0007669"/>
    <property type="project" value="TreeGrafter"/>
</dbReference>
<proteinExistence type="predicted"/>